<gene>
    <name evidence="2" type="ORF">IFM89_002371</name>
</gene>
<evidence type="ECO:0000259" key="1">
    <source>
        <dbReference type="SMART" id="SM00579"/>
    </source>
</evidence>
<sequence length="189" mass="21128">MSEILHYLTPLLRPFFSCSTFLANSQVLMHAYLTRRCRVSASRQYLCRICRGVDALEAKGAISRAANGTANTSIRQLIALLCHLPSMKFLLLEKDSIGWNFEEGEDGGDLETIPPCSLLCLKSVEFKKIHGNRYELYLVKYLLKNAIALEKMTIISSSTLSADPMKQLKITKQLLVHPSGSTCGQINFL</sequence>
<organism evidence="2 3">
    <name type="scientific">Coptis chinensis</name>
    <dbReference type="NCBI Taxonomy" id="261450"/>
    <lineage>
        <taxon>Eukaryota</taxon>
        <taxon>Viridiplantae</taxon>
        <taxon>Streptophyta</taxon>
        <taxon>Embryophyta</taxon>
        <taxon>Tracheophyta</taxon>
        <taxon>Spermatophyta</taxon>
        <taxon>Magnoliopsida</taxon>
        <taxon>Ranunculales</taxon>
        <taxon>Ranunculaceae</taxon>
        <taxon>Coptidoideae</taxon>
        <taxon>Coptis</taxon>
    </lineage>
</organism>
<dbReference type="Proteomes" id="UP000631114">
    <property type="component" value="Unassembled WGS sequence"/>
</dbReference>
<name>A0A835IIW3_9MAGN</name>
<dbReference type="InterPro" id="IPR006566">
    <property type="entry name" value="FBD"/>
</dbReference>
<keyword evidence="3" id="KW-1185">Reference proteome</keyword>
<evidence type="ECO:0000313" key="3">
    <source>
        <dbReference type="Proteomes" id="UP000631114"/>
    </source>
</evidence>
<dbReference type="Pfam" id="PF08387">
    <property type="entry name" value="FBD"/>
    <property type="match status" value="1"/>
</dbReference>
<dbReference type="AlphaFoldDB" id="A0A835IIW3"/>
<evidence type="ECO:0000313" key="2">
    <source>
        <dbReference type="EMBL" id="KAF9618676.1"/>
    </source>
</evidence>
<feature type="domain" description="FBD" evidence="1">
    <location>
        <begin position="115"/>
        <end position="189"/>
    </location>
</feature>
<dbReference type="SMART" id="SM00579">
    <property type="entry name" value="FBD"/>
    <property type="match status" value="1"/>
</dbReference>
<comment type="caution">
    <text evidence="2">The sequence shown here is derived from an EMBL/GenBank/DDBJ whole genome shotgun (WGS) entry which is preliminary data.</text>
</comment>
<dbReference type="EMBL" id="JADFTS010000002">
    <property type="protein sequence ID" value="KAF9618676.1"/>
    <property type="molecule type" value="Genomic_DNA"/>
</dbReference>
<protein>
    <recommendedName>
        <fullName evidence="1">FBD domain-containing protein</fullName>
    </recommendedName>
</protein>
<proteinExistence type="predicted"/>
<accession>A0A835IIW3</accession>
<reference evidence="2 3" key="1">
    <citation type="submission" date="2020-10" db="EMBL/GenBank/DDBJ databases">
        <title>The Coptis chinensis genome and diversification of protoberbering-type alkaloids.</title>
        <authorList>
            <person name="Wang B."/>
            <person name="Shu S."/>
            <person name="Song C."/>
            <person name="Liu Y."/>
        </authorList>
    </citation>
    <scope>NUCLEOTIDE SEQUENCE [LARGE SCALE GENOMIC DNA]</scope>
    <source>
        <strain evidence="2">HL-2020</strain>
        <tissue evidence="2">Leaf</tissue>
    </source>
</reference>